<keyword evidence="13" id="KW-0597">Phosphoprotein</keyword>
<dbReference type="InterPro" id="IPR001607">
    <property type="entry name" value="Znf_UBP"/>
</dbReference>
<dbReference type="SMART" id="SM00290">
    <property type="entry name" value="ZnF_UBP"/>
    <property type="match status" value="1"/>
</dbReference>
<keyword evidence="25" id="KW-0009">Actin-binding</keyword>
<dbReference type="AlphaFoldDB" id="A0AAN8DQ77"/>
<dbReference type="InterPro" id="IPR013083">
    <property type="entry name" value="Znf_RING/FYVE/PHD"/>
</dbReference>
<keyword evidence="21" id="KW-0832">Ubl conjugation</keyword>
<dbReference type="PRINTS" id="PR01270">
    <property type="entry name" value="HDASUPER"/>
</dbReference>
<evidence type="ECO:0000256" key="8">
    <source>
        <dbReference type="ARBA" id="ARBA00004906"/>
    </source>
</evidence>
<keyword evidence="14" id="KW-0808">Transferase</keyword>
<feature type="compositionally biased region" description="Polar residues" evidence="34">
    <location>
        <begin position="65"/>
        <end position="75"/>
    </location>
</feature>
<dbReference type="SUPFAM" id="SSF52768">
    <property type="entry name" value="Arginase/deacetylase"/>
    <property type="match status" value="2"/>
</dbReference>
<evidence type="ECO:0000256" key="9">
    <source>
        <dbReference type="ARBA" id="ARBA00007738"/>
    </source>
</evidence>
<dbReference type="EMBL" id="JAURVH010001521">
    <property type="protein sequence ID" value="KAK5924240.1"/>
    <property type="molecule type" value="Genomic_DNA"/>
</dbReference>
<feature type="compositionally biased region" description="Polar residues" evidence="34">
    <location>
        <begin position="21"/>
        <end position="31"/>
    </location>
</feature>
<evidence type="ECO:0000256" key="21">
    <source>
        <dbReference type="ARBA" id="ARBA00022843"/>
    </source>
</evidence>
<dbReference type="GO" id="GO:0051129">
    <property type="term" value="P:negative regulation of cellular component organization"/>
    <property type="evidence" value="ECO:0007669"/>
    <property type="project" value="UniProtKB-ARBA"/>
</dbReference>
<feature type="domain" description="UBP-type" evidence="35">
    <location>
        <begin position="998"/>
        <end position="1096"/>
    </location>
</feature>
<evidence type="ECO:0000256" key="5">
    <source>
        <dbReference type="ARBA" id="ARBA00004300"/>
    </source>
</evidence>
<evidence type="ECO:0000256" key="12">
    <source>
        <dbReference type="ARBA" id="ARBA00022491"/>
    </source>
</evidence>
<keyword evidence="10" id="KW-0488">Methylation</keyword>
<comment type="caution">
    <text evidence="36">The sequence shown here is derived from an EMBL/GenBank/DDBJ whole genome shotgun (WGS) entry which is preliminary data.</text>
</comment>
<organism evidence="36 37">
    <name type="scientific">Champsocephalus gunnari</name>
    <name type="common">Mackerel icefish</name>
    <dbReference type="NCBI Taxonomy" id="52237"/>
    <lineage>
        <taxon>Eukaryota</taxon>
        <taxon>Metazoa</taxon>
        <taxon>Chordata</taxon>
        <taxon>Craniata</taxon>
        <taxon>Vertebrata</taxon>
        <taxon>Euteleostomi</taxon>
        <taxon>Actinopterygii</taxon>
        <taxon>Neopterygii</taxon>
        <taxon>Teleostei</taxon>
        <taxon>Neoteleostei</taxon>
        <taxon>Acanthomorphata</taxon>
        <taxon>Eupercaria</taxon>
        <taxon>Perciformes</taxon>
        <taxon>Notothenioidei</taxon>
        <taxon>Channichthyidae</taxon>
        <taxon>Champsocephalus</taxon>
    </lineage>
</organism>
<dbReference type="GO" id="GO:0016787">
    <property type="term" value="F:hydrolase activity"/>
    <property type="evidence" value="ECO:0007669"/>
    <property type="project" value="UniProtKB-KW"/>
</dbReference>
<feature type="compositionally biased region" description="Basic residues" evidence="34">
    <location>
        <begin position="838"/>
        <end position="850"/>
    </location>
</feature>
<keyword evidence="16" id="KW-0677">Repeat</keyword>
<dbReference type="PANTHER" id="PTHR10625">
    <property type="entry name" value="HISTONE DEACETYLASE HDAC1-RELATED"/>
    <property type="match status" value="1"/>
</dbReference>
<evidence type="ECO:0000256" key="20">
    <source>
        <dbReference type="ARBA" id="ARBA00022833"/>
    </source>
</evidence>
<keyword evidence="20" id="KW-0862">Zinc</keyword>
<dbReference type="GO" id="GO:0051646">
    <property type="term" value="P:mitochondrion localization"/>
    <property type="evidence" value="ECO:0007669"/>
    <property type="project" value="UniProtKB-ARBA"/>
</dbReference>
<dbReference type="GO" id="GO:0030425">
    <property type="term" value="C:dendrite"/>
    <property type="evidence" value="ECO:0007669"/>
    <property type="project" value="UniProtKB-SubCell"/>
</dbReference>
<comment type="cofactor">
    <cofactor evidence="1">
        <name>Zn(2+)</name>
        <dbReference type="ChEBI" id="CHEBI:29105"/>
    </cofactor>
</comment>
<keyword evidence="17 33" id="KW-0863">Zinc-finger</keyword>
<comment type="subcellular location">
    <subcellularLocation>
        <location evidence="7">Cell projection</location>
        <location evidence="7">Axon</location>
    </subcellularLocation>
    <subcellularLocation>
        <location evidence="4">Cell projection</location>
        <location evidence="4">Dendrite</location>
    </subcellularLocation>
    <subcellularLocation>
        <location evidence="2">Cytoplasm</location>
        <location evidence="2">Cytoskeleton</location>
        <location evidence="2">Cilium basal body</location>
    </subcellularLocation>
    <subcellularLocation>
        <location evidence="5">Cytoplasm</location>
        <location evidence="5">Cytoskeleton</location>
        <location evidence="5">Microtubule organizing center</location>
        <location evidence="5">Centrosome</location>
    </subcellularLocation>
    <subcellularLocation>
        <location evidence="3">Nucleus</location>
    </subcellularLocation>
    <subcellularLocation>
        <location evidence="6">Perikaryon</location>
    </subcellularLocation>
</comment>
<evidence type="ECO:0000256" key="14">
    <source>
        <dbReference type="ARBA" id="ARBA00022679"/>
    </source>
</evidence>
<dbReference type="GO" id="GO:0005813">
    <property type="term" value="C:centrosome"/>
    <property type="evidence" value="ECO:0007669"/>
    <property type="project" value="UniProtKB-SubCell"/>
</dbReference>
<evidence type="ECO:0000256" key="32">
    <source>
        <dbReference type="ARBA" id="ARBA00082852"/>
    </source>
</evidence>
<evidence type="ECO:0000256" key="25">
    <source>
        <dbReference type="ARBA" id="ARBA00023203"/>
    </source>
</evidence>
<evidence type="ECO:0000256" key="29">
    <source>
        <dbReference type="ARBA" id="ARBA00049136"/>
    </source>
</evidence>
<comment type="catalytic activity">
    <reaction evidence="29">
        <text>N(6)-acetyl-L-lysyl-[protein] + H2O = L-lysyl-[protein] + acetate</text>
        <dbReference type="Rhea" id="RHEA:58108"/>
        <dbReference type="Rhea" id="RHEA-COMP:9752"/>
        <dbReference type="Rhea" id="RHEA-COMP:10731"/>
        <dbReference type="ChEBI" id="CHEBI:15377"/>
        <dbReference type="ChEBI" id="CHEBI:29969"/>
        <dbReference type="ChEBI" id="CHEBI:30089"/>
        <dbReference type="ChEBI" id="CHEBI:61930"/>
    </reaction>
    <physiologicalReaction direction="left-to-right" evidence="29">
        <dbReference type="Rhea" id="RHEA:58109"/>
    </physiologicalReaction>
</comment>
<dbReference type="Proteomes" id="UP001331515">
    <property type="component" value="Unassembled WGS sequence"/>
</dbReference>
<evidence type="ECO:0000313" key="36">
    <source>
        <dbReference type="EMBL" id="KAK5924240.1"/>
    </source>
</evidence>
<evidence type="ECO:0000256" key="22">
    <source>
        <dbReference type="ARBA" id="ARBA00022853"/>
    </source>
</evidence>
<keyword evidence="23" id="KW-0805">Transcription regulation</keyword>
<dbReference type="Pfam" id="PF02148">
    <property type="entry name" value="zf-UBP"/>
    <property type="match status" value="1"/>
</dbReference>
<evidence type="ECO:0000256" key="18">
    <source>
        <dbReference type="ARBA" id="ARBA00022786"/>
    </source>
</evidence>
<evidence type="ECO:0000256" key="13">
    <source>
        <dbReference type="ARBA" id="ARBA00022553"/>
    </source>
</evidence>
<feature type="region of interest" description="Disordered" evidence="34">
    <location>
        <begin position="899"/>
        <end position="971"/>
    </location>
</feature>
<dbReference type="Gene3D" id="3.40.800.20">
    <property type="entry name" value="Histone deacetylase domain"/>
    <property type="match status" value="2"/>
</dbReference>
<dbReference type="InterPro" id="IPR037138">
    <property type="entry name" value="His_deacetylse_dom_sf"/>
</dbReference>
<dbReference type="InterPro" id="IPR023801">
    <property type="entry name" value="His_deacetylse_dom"/>
</dbReference>
<keyword evidence="12" id="KW-0678">Repressor</keyword>
<dbReference type="GO" id="GO:0043204">
    <property type="term" value="C:perikaryon"/>
    <property type="evidence" value="ECO:0007669"/>
    <property type="project" value="UniProtKB-SubCell"/>
</dbReference>
<evidence type="ECO:0000256" key="16">
    <source>
        <dbReference type="ARBA" id="ARBA00022737"/>
    </source>
</evidence>
<dbReference type="GO" id="GO:0004407">
    <property type="term" value="F:histone deacetylase activity"/>
    <property type="evidence" value="ECO:0007669"/>
    <property type="project" value="TreeGrafter"/>
</dbReference>
<evidence type="ECO:0000313" key="37">
    <source>
        <dbReference type="Proteomes" id="UP001331515"/>
    </source>
</evidence>
<dbReference type="Pfam" id="PF00850">
    <property type="entry name" value="Hist_deacetyl"/>
    <property type="match status" value="2"/>
</dbReference>
<evidence type="ECO:0000256" key="30">
    <source>
        <dbReference type="ARBA" id="ARBA00050910"/>
    </source>
</evidence>
<evidence type="ECO:0000256" key="1">
    <source>
        <dbReference type="ARBA" id="ARBA00001947"/>
    </source>
</evidence>
<keyword evidence="28" id="KW-0966">Cell projection</keyword>
<feature type="region of interest" description="Disordered" evidence="34">
    <location>
        <begin position="1"/>
        <end position="75"/>
    </location>
</feature>
<dbReference type="GO" id="GO:0051130">
    <property type="term" value="P:positive regulation of cellular component organization"/>
    <property type="evidence" value="ECO:0007669"/>
    <property type="project" value="UniProtKB-ARBA"/>
</dbReference>
<protein>
    <recommendedName>
        <fullName evidence="31">Protein deacetylase HDAC6</fullName>
    </recommendedName>
    <alternativeName>
        <fullName evidence="32">Tubulin-lysine deacetylase HDAC6</fullName>
    </alternativeName>
</protein>
<evidence type="ECO:0000256" key="26">
    <source>
        <dbReference type="ARBA" id="ARBA00023212"/>
    </source>
</evidence>
<evidence type="ECO:0000256" key="24">
    <source>
        <dbReference type="ARBA" id="ARBA00023163"/>
    </source>
</evidence>
<keyword evidence="11" id="KW-0963">Cytoplasm</keyword>
<comment type="pathway">
    <text evidence="8">Protein modification; protein ubiquitination.</text>
</comment>
<evidence type="ECO:0000256" key="11">
    <source>
        <dbReference type="ARBA" id="ARBA00022490"/>
    </source>
</evidence>
<evidence type="ECO:0000256" key="2">
    <source>
        <dbReference type="ARBA" id="ARBA00004120"/>
    </source>
</evidence>
<evidence type="ECO:0000256" key="4">
    <source>
        <dbReference type="ARBA" id="ARBA00004279"/>
    </source>
</evidence>
<keyword evidence="15" id="KW-0479">Metal-binding</keyword>
<evidence type="ECO:0000256" key="3">
    <source>
        <dbReference type="ARBA" id="ARBA00004123"/>
    </source>
</evidence>
<comment type="similarity">
    <text evidence="9">Belongs to the histone deacetylase family. HD type 2 subfamily.</text>
</comment>
<evidence type="ECO:0000256" key="23">
    <source>
        <dbReference type="ARBA" id="ARBA00023015"/>
    </source>
</evidence>
<dbReference type="SUPFAM" id="SSF57850">
    <property type="entry name" value="RING/U-box"/>
    <property type="match status" value="1"/>
</dbReference>
<accession>A0AAN8DQ77</accession>
<evidence type="ECO:0000256" key="34">
    <source>
        <dbReference type="SAM" id="MobiDB-lite"/>
    </source>
</evidence>
<dbReference type="GO" id="GO:0006950">
    <property type="term" value="P:response to stress"/>
    <property type="evidence" value="ECO:0007669"/>
    <property type="project" value="UniProtKB-ARBA"/>
</dbReference>
<keyword evidence="37" id="KW-1185">Reference proteome</keyword>
<dbReference type="GO" id="GO:0040029">
    <property type="term" value="P:epigenetic regulation of gene expression"/>
    <property type="evidence" value="ECO:0007669"/>
    <property type="project" value="TreeGrafter"/>
</dbReference>
<feature type="region of interest" description="Disordered" evidence="34">
    <location>
        <begin position="834"/>
        <end position="875"/>
    </location>
</feature>
<comment type="catalytic activity">
    <reaction evidence="30">
        <text>N(6)-acetyl-L-lysyl-[alpha-tubulin] + H2O = L-lysyl-[alpha-tubulin] + acetate</text>
        <dbReference type="Rhea" id="RHEA:21548"/>
        <dbReference type="Rhea" id="RHEA-COMP:11278"/>
        <dbReference type="Rhea" id="RHEA-COMP:11279"/>
        <dbReference type="ChEBI" id="CHEBI:15377"/>
        <dbReference type="ChEBI" id="CHEBI:29969"/>
        <dbReference type="ChEBI" id="CHEBI:30089"/>
        <dbReference type="ChEBI" id="CHEBI:61930"/>
    </reaction>
    <physiologicalReaction direction="left-to-right" evidence="30">
        <dbReference type="Rhea" id="RHEA:21549"/>
    </physiologicalReaction>
</comment>
<keyword evidence="22" id="KW-0156">Chromatin regulator</keyword>
<evidence type="ECO:0000256" key="10">
    <source>
        <dbReference type="ARBA" id="ARBA00022481"/>
    </source>
</evidence>
<sequence length="1102" mass="120605">MQSGAGSPGSGKKSVRRSPRLSPQCSTTSSTGKEERKGGSSLQEAKRRGKMERGRDEDEEELNDKLQTLDLSSQSAARGTGLVYSEIFTHHKNLWDSSHPECPDRVTSIMEELQRQELLSHCVTVEPREAAEEELLLSHTKQYVDLMRSTQTMTESELQTLSEKYDSVYIHPESFQVCVKGVGSVLQLVDQVMTSELRNGFAVVRPPGHHAQSDMSNGYCIFNNVAIAARYAQTRHAVRRVLIVDWDVHHGQGIQYQFKDDPSVLYFSVHRYEEGSFWPHLSESDSRFVGSGRAEGRNINLPWNKTGMTDADYIAAFQQLLLPVAYEFQPQLVLVSAGFDAAVGDEKGGMCVNPQCFHILTHMLMSLAEGRLVLALEGGYNLQSTAEGAAACVRALLGGACPFLTPPYAPSDSALQSISQTVSALYPHWASLQTLEGSRLAEGRVIRATANEKSTKHTEPPPSVAKTTGLVYDEKMMEHLNLWDRHHPEQPQRIFKIFSKHQQLGLVERCKRIPVRLATEEELSTCHSVQHIKQMKATAEMKPRDLHKLGLEFNSIFINNQSYQCALLAAGGCFSAVERILSGEVSNGVAIVRPPGHHAEKDSPCGFCFFNTAAVTARHAQKISHDAPLRVLILDWDVHHGNGTQHMFEDDDSVLYVSLHRYDNGSFFPSSLDAAPDRVGVSKGAGFNVNVAWSGGRMGDSDYLAAFHSVIMPIATEFNPGLVLVSAGFDAARGDPLGGYNMTPEGYAHLTHLLMSLAGGRVLHILEGGYNLSSISDSMAMCTSVLLGDPPPSLAMPLPPPHHNAVATINEVIRHHAPYWKSLRIRIPESVRVSLPSPKHRGKRIFKGKGKKSEQGSTNKPPLPPTEPEKTTSNQTECGLELLTQGLAGLDICQTSANHTPAKSTEVGGARPKVRQSPEKVESSAVTPENSQSGDSTQPQDVAVAAPESVAPGDKPASEEGAGPEEDGACGWSKPQTSLELTCGGQADTPLYVVDPLSWCPHLDVVKPLPPAGIDIFQSCKDCGSEAENWICLTCYQVFCGRYVNEHMVTHGVVSEHPMVLSFCDLSVWCYLCEAYVHNQILYEAKNSAHCAKFGEEIPPWS</sequence>
<dbReference type="PROSITE" id="PS50271">
    <property type="entry name" value="ZF_UBP"/>
    <property type="match status" value="1"/>
</dbReference>
<feature type="compositionally biased region" description="Polar residues" evidence="34">
    <location>
        <begin position="924"/>
        <end position="940"/>
    </location>
</feature>
<keyword evidence="27" id="KW-0539">Nucleus</keyword>
<dbReference type="GO" id="GO:0032886">
    <property type="term" value="P:regulation of microtubule-based process"/>
    <property type="evidence" value="ECO:0007669"/>
    <property type="project" value="UniProtKB-ARBA"/>
</dbReference>
<evidence type="ECO:0000256" key="6">
    <source>
        <dbReference type="ARBA" id="ARBA00004484"/>
    </source>
</evidence>
<dbReference type="GO" id="GO:0016740">
    <property type="term" value="F:transferase activity"/>
    <property type="evidence" value="ECO:0007669"/>
    <property type="project" value="UniProtKB-KW"/>
</dbReference>
<dbReference type="InterPro" id="IPR023696">
    <property type="entry name" value="Ureohydrolase_dom_sf"/>
</dbReference>
<evidence type="ECO:0000256" key="27">
    <source>
        <dbReference type="ARBA" id="ARBA00023242"/>
    </source>
</evidence>
<evidence type="ECO:0000256" key="33">
    <source>
        <dbReference type="PROSITE-ProRule" id="PRU00502"/>
    </source>
</evidence>
<proteinExistence type="inferred from homology"/>
<dbReference type="InterPro" id="IPR000286">
    <property type="entry name" value="HDACs"/>
</dbReference>
<keyword evidence="24" id="KW-0804">Transcription</keyword>
<dbReference type="FunFam" id="3.30.40.10:FF:000342">
    <property type="entry name" value="Histone deacetylase 6"/>
    <property type="match status" value="1"/>
</dbReference>
<evidence type="ECO:0000256" key="15">
    <source>
        <dbReference type="ARBA" id="ARBA00022723"/>
    </source>
</evidence>
<evidence type="ECO:0000256" key="7">
    <source>
        <dbReference type="ARBA" id="ARBA00004489"/>
    </source>
</evidence>
<dbReference type="GO" id="GO:0003779">
    <property type="term" value="F:actin binding"/>
    <property type="evidence" value="ECO:0007669"/>
    <property type="project" value="UniProtKB-KW"/>
</dbReference>
<dbReference type="FunFam" id="3.40.800.20:FF:000005">
    <property type="entry name" value="histone deacetylase 6"/>
    <property type="match status" value="2"/>
</dbReference>
<evidence type="ECO:0000256" key="19">
    <source>
        <dbReference type="ARBA" id="ARBA00022801"/>
    </source>
</evidence>
<dbReference type="PANTHER" id="PTHR10625:SF21">
    <property type="entry name" value="HISTONE DEACETYLASE 6"/>
    <property type="match status" value="1"/>
</dbReference>
<keyword evidence="18" id="KW-0833">Ubl conjugation pathway</keyword>
<keyword evidence="19" id="KW-0378">Hydrolase</keyword>
<dbReference type="GO" id="GO:0030424">
    <property type="term" value="C:axon"/>
    <property type="evidence" value="ECO:0007669"/>
    <property type="project" value="UniProtKB-SubCell"/>
</dbReference>
<keyword evidence="26" id="KW-0206">Cytoskeleton</keyword>
<name>A0AAN8DQ77_CHAGU</name>
<gene>
    <name evidence="36" type="ORF">CgunFtcFv8_001134</name>
</gene>
<evidence type="ECO:0000256" key="17">
    <source>
        <dbReference type="ARBA" id="ARBA00022771"/>
    </source>
</evidence>
<dbReference type="GO" id="GO:0000118">
    <property type="term" value="C:histone deacetylase complex"/>
    <property type="evidence" value="ECO:0007669"/>
    <property type="project" value="TreeGrafter"/>
</dbReference>
<reference evidence="36 37" key="1">
    <citation type="journal article" date="2023" name="Mol. Biol. Evol.">
        <title>Genomics of Secondarily Temperate Adaptation in the Only Non-Antarctic Icefish.</title>
        <authorList>
            <person name="Rivera-Colon A.G."/>
            <person name="Rayamajhi N."/>
            <person name="Minhas B.F."/>
            <person name="Madrigal G."/>
            <person name="Bilyk K.T."/>
            <person name="Yoon V."/>
            <person name="Hune M."/>
            <person name="Gregory S."/>
            <person name="Cheng C.H.C."/>
            <person name="Catchen J.M."/>
        </authorList>
    </citation>
    <scope>NUCLEOTIDE SEQUENCE [LARGE SCALE GENOMIC DNA]</scope>
    <source>
        <tissue evidence="36">White muscle</tissue>
    </source>
</reference>
<evidence type="ECO:0000256" key="28">
    <source>
        <dbReference type="ARBA" id="ARBA00023273"/>
    </source>
</evidence>
<dbReference type="Gene3D" id="3.30.40.10">
    <property type="entry name" value="Zinc/RING finger domain, C3HC4 (zinc finger)"/>
    <property type="match status" value="1"/>
</dbReference>
<evidence type="ECO:0000259" key="35">
    <source>
        <dbReference type="PROSITE" id="PS50271"/>
    </source>
</evidence>
<dbReference type="GO" id="GO:0008270">
    <property type="term" value="F:zinc ion binding"/>
    <property type="evidence" value="ECO:0007669"/>
    <property type="project" value="UniProtKB-KW"/>
</dbReference>
<evidence type="ECO:0000256" key="31">
    <source>
        <dbReference type="ARBA" id="ARBA00068733"/>
    </source>
</evidence>